<dbReference type="EMBL" id="JAHOPB010000002">
    <property type="protein sequence ID" value="MBU8876665.1"/>
    <property type="molecule type" value="Genomic_DNA"/>
</dbReference>
<dbReference type="InterPro" id="IPR045038">
    <property type="entry name" value="AIG2-like"/>
</dbReference>
<protein>
    <recommendedName>
        <fullName evidence="2">Putative gamma-glutamylcyclotransferase</fullName>
    </recommendedName>
</protein>
<evidence type="ECO:0000313" key="4">
    <source>
        <dbReference type="EMBL" id="MBU8876665.1"/>
    </source>
</evidence>
<feature type="domain" description="Gamma-glutamylcyclotransferase AIG2-like" evidence="3">
    <location>
        <begin position="3"/>
        <end position="102"/>
    </location>
</feature>
<gene>
    <name evidence="4" type="ORF">KQ910_23020</name>
</gene>
<dbReference type="InterPro" id="IPR009288">
    <property type="entry name" value="AIG2-like_dom"/>
</dbReference>
<proteinExistence type="predicted"/>
<evidence type="ECO:0000256" key="1">
    <source>
        <dbReference type="ARBA" id="ARBA00022679"/>
    </source>
</evidence>
<keyword evidence="1" id="KW-0808">Transferase</keyword>
<dbReference type="RefSeq" id="WP_216965629.1">
    <property type="nucleotide sequence ID" value="NZ_JAHOPB010000002.1"/>
</dbReference>
<dbReference type="PANTHER" id="PTHR31544:SF4">
    <property type="entry name" value="GAMMA-GLUTAMYLCYCLOTRANSFERASE-RELATED"/>
    <property type="match status" value="1"/>
</dbReference>
<comment type="caution">
    <text evidence="4">The sequence shown here is derived from an EMBL/GenBank/DDBJ whole genome shotgun (WGS) entry which is preliminary data.</text>
</comment>
<sequence length="144" mass="16183">MRFFFYGTLLDRDVMALVIGRRLPPQAYIAAGLPGHARRRAKNATYPIVVPARSGEVPGAVVGGLSHRDVARLAAYEGPGYRIAPLRVKAQGRMTEVSVFEPIQSRLQPSRDLWDLTLWQCRHKRSFVERLRRALSGRPAYSTP</sequence>
<evidence type="ECO:0000256" key="2">
    <source>
        <dbReference type="ARBA" id="ARBA00030602"/>
    </source>
</evidence>
<reference evidence="4 5" key="1">
    <citation type="submission" date="2021-06" db="EMBL/GenBank/DDBJ databases">
        <authorList>
            <person name="Lee D.H."/>
        </authorList>
    </citation>
    <scope>NUCLEOTIDE SEQUENCE [LARGE SCALE GENOMIC DNA]</scope>
    <source>
        <strain evidence="4 5">MMS21-HV4-11</strain>
    </source>
</reference>
<dbReference type="CDD" id="cd06661">
    <property type="entry name" value="GGCT_like"/>
    <property type="match status" value="1"/>
</dbReference>
<evidence type="ECO:0000313" key="5">
    <source>
        <dbReference type="Proteomes" id="UP000727907"/>
    </source>
</evidence>
<name>A0ABS6IRK5_9HYPH</name>
<evidence type="ECO:0000259" key="3">
    <source>
        <dbReference type="Pfam" id="PF06094"/>
    </source>
</evidence>
<dbReference type="InterPro" id="IPR013024">
    <property type="entry name" value="GGCT-like"/>
</dbReference>
<dbReference type="Proteomes" id="UP000727907">
    <property type="component" value="Unassembled WGS sequence"/>
</dbReference>
<accession>A0ABS6IRK5</accession>
<keyword evidence="5" id="KW-1185">Reference proteome</keyword>
<dbReference type="Pfam" id="PF06094">
    <property type="entry name" value="GGACT"/>
    <property type="match status" value="1"/>
</dbReference>
<organism evidence="4 5">
    <name type="scientific">Reyranella humidisoli</name>
    <dbReference type="NCBI Taxonomy" id="2849149"/>
    <lineage>
        <taxon>Bacteria</taxon>
        <taxon>Pseudomonadati</taxon>
        <taxon>Pseudomonadota</taxon>
        <taxon>Alphaproteobacteria</taxon>
        <taxon>Hyphomicrobiales</taxon>
        <taxon>Reyranellaceae</taxon>
        <taxon>Reyranella</taxon>
    </lineage>
</organism>
<dbReference type="PANTHER" id="PTHR31544">
    <property type="entry name" value="AIG2-LIKE PROTEIN D"/>
    <property type="match status" value="1"/>
</dbReference>